<evidence type="ECO:0000313" key="1">
    <source>
        <dbReference type="EMBL" id="VUX47322.1"/>
    </source>
</evidence>
<comment type="caution">
    <text evidence="1">The sequence shown here is derived from an EMBL/GenBank/DDBJ whole genome shotgun (WGS) entry which is preliminary data.</text>
</comment>
<dbReference type="AlphaFoldDB" id="A0A564WFS7"/>
<proteinExistence type="predicted"/>
<name>A0A564WFS7_9PROT</name>
<reference evidence="1" key="1">
    <citation type="submission" date="2018-11" db="EMBL/GenBank/DDBJ databases">
        <authorList>
            <person name="Onetto C."/>
        </authorList>
    </citation>
    <scope>NUCLEOTIDE SEQUENCE [LARGE SCALE GENOMIC DNA]</scope>
</reference>
<organism evidence="1 2">
    <name type="scientific">Candidatus Defluviicoccus seviourii</name>
    <dbReference type="NCBI Taxonomy" id="2565273"/>
    <lineage>
        <taxon>Bacteria</taxon>
        <taxon>Pseudomonadati</taxon>
        <taxon>Pseudomonadota</taxon>
        <taxon>Alphaproteobacteria</taxon>
        <taxon>Rhodospirillales</taxon>
        <taxon>Rhodospirillaceae</taxon>
        <taxon>Defluviicoccus</taxon>
    </lineage>
</organism>
<evidence type="ECO:0000313" key="2">
    <source>
        <dbReference type="Proteomes" id="UP000326641"/>
    </source>
</evidence>
<dbReference type="EMBL" id="UXAT02000036">
    <property type="protein sequence ID" value="VUX47322.1"/>
    <property type="molecule type" value="Genomic_DNA"/>
</dbReference>
<protein>
    <submittedName>
        <fullName evidence="1">Uncharacterized protein</fullName>
    </submittedName>
</protein>
<keyword evidence="2" id="KW-1185">Reference proteome</keyword>
<sequence>MYSDLKSELMGWAGCRGIGESWLVFESNTVEGWRRTEPRLHLASDLAGILTLASNPSYS</sequence>
<dbReference type="Proteomes" id="UP000326641">
    <property type="component" value="Unassembled WGS sequence"/>
</dbReference>
<accession>A0A564WFS7</accession>
<gene>
    <name evidence="1" type="ORF">DF3PA_410009</name>
</gene>